<dbReference type="FunFam" id="1.25.40.10:FF:000688">
    <property type="entry name" value="Pentatricopeptide repeat-containing protein"/>
    <property type="match status" value="1"/>
</dbReference>
<evidence type="ECO:0000313" key="4">
    <source>
        <dbReference type="Proteomes" id="UP000250235"/>
    </source>
</evidence>
<dbReference type="GO" id="GO:0009451">
    <property type="term" value="P:RNA modification"/>
    <property type="evidence" value="ECO:0007669"/>
    <property type="project" value="InterPro"/>
</dbReference>
<keyword evidence="4" id="KW-1185">Reference proteome</keyword>
<dbReference type="AlphaFoldDB" id="A0A2Z7CT34"/>
<dbReference type="FunFam" id="1.25.40.10:FF:000285">
    <property type="entry name" value="Pentatricopeptide repeat-containing protein, chloroplastic"/>
    <property type="match status" value="1"/>
</dbReference>
<feature type="repeat" description="PPR" evidence="2">
    <location>
        <begin position="102"/>
        <end position="136"/>
    </location>
</feature>
<gene>
    <name evidence="3" type="ORF">F511_27812</name>
</gene>
<evidence type="ECO:0000313" key="3">
    <source>
        <dbReference type="EMBL" id="KZV49107.1"/>
    </source>
</evidence>
<dbReference type="Gene3D" id="1.25.40.10">
    <property type="entry name" value="Tetratricopeptide repeat domain"/>
    <property type="match status" value="6"/>
</dbReference>
<dbReference type="Pfam" id="PF20431">
    <property type="entry name" value="E_motif"/>
    <property type="match status" value="1"/>
</dbReference>
<evidence type="ECO:0000256" key="1">
    <source>
        <dbReference type="ARBA" id="ARBA00022737"/>
    </source>
</evidence>
<dbReference type="PANTHER" id="PTHR47926">
    <property type="entry name" value="PENTATRICOPEPTIDE REPEAT-CONTAINING PROTEIN"/>
    <property type="match status" value="1"/>
</dbReference>
<dbReference type="GO" id="GO:0003723">
    <property type="term" value="F:RNA binding"/>
    <property type="evidence" value="ECO:0007669"/>
    <property type="project" value="InterPro"/>
</dbReference>
<dbReference type="InterPro" id="IPR011990">
    <property type="entry name" value="TPR-like_helical_dom_sf"/>
</dbReference>
<dbReference type="PROSITE" id="PS51375">
    <property type="entry name" value="PPR"/>
    <property type="match status" value="6"/>
</dbReference>
<reference evidence="3 4" key="1">
    <citation type="journal article" date="2015" name="Proc. Natl. Acad. Sci. U.S.A.">
        <title>The resurrection genome of Boea hygrometrica: A blueprint for survival of dehydration.</title>
        <authorList>
            <person name="Xiao L."/>
            <person name="Yang G."/>
            <person name="Zhang L."/>
            <person name="Yang X."/>
            <person name="Zhao S."/>
            <person name="Ji Z."/>
            <person name="Zhou Q."/>
            <person name="Hu M."/>
            <person name="Wang Y."/>
            <person name="Chen M."/>
            <person name="Xu Y."/>
            <person name="Jin H."/>
            <person name="Xiao X."/>
            <person name="Hu G."/>
            <person name="Bao F."/>
            <person name="Hu Y."/>
            <person name="Wan P."/>
            <person name="Li L."/>
            <person name="Deng X."/>
            <person name="Kuang T."/>
            <person name="Xiang C."/>
            <person name="Zhu J.K."/>
            <person name="Oliver M.J."/>
            <person name="He Y."/>
        </authorList>
    </citation>
    <scope>NUCLEOTIDE SEQUENCE [LARGE SCALE GENOMIC DNA]</scope>
    <source>
        <strain evidence="4">cv. XS01</strain>
    </source>
</reference>
<proteinExistence type="predicted"/>
<dbReference type="Pfam" id="PF01535">
    <property type="entry name" value="PPR"/>
    <property type="match status" value="8"/>
</dbReference>
<feature type="repeat" description="PPR" evidence="2">
    <location>
        <begin position="480"/>
        <end position="514"/>
    </location>
</feature>
<dbReference type="InterPro" id="IPR046960">
    <property type="entry name" value="PPR_At4g14850-like_plant"/>
</dbReference>
<name>A0A2Z7CT34_9LAMI</name>
<accession>A0A2Z7CT34</accession>
<feature type="repeat" description="PPR" evidence="2">
    <location>
        <begin position="581"/>
        <end position="615"/>
    </location>
</feature>
<dbReference type="EMBL" id="KQ993503">
    <property type="protein sequence ID" value="KZV49107.1"/>
    <property type="molecule type" value="Genomic_DNA"/>
</dbReference>
<dbReference type="Pfam" id="PF13041">
    <property type="entry name" value="PPR_2"/>
    <property type="match status" value="3"/>
</dbReference>
<dbReference type="InterPro" id="IPR002885">
    <property type="entry name" value="PPR_rpt"/>
</dbReference>
<dbReference type="Proteomes" id="UP000250235">
    <property type="component" value="Unassembled WGS sequence"/>
</dbReference>
<sequence length="759" mass="84979">MKKKNASFLAKLLQLCVDLKAQKAGKLLQAYILRTCHFSNIYLINRLIELYSRCGDTAAAHNLFNLMPVRNLFSYQPILDSYCKANDLWSAHDIFSHMAERNTLCWNLMIGALSRNGYKGMALEWFYRMRMGGLVPTRFTLAIVLSACGSLGDVVCGRECHGVAIKLALDGNVYVGNALLGMYMKCESVSEAAVVFRGLRECNEVSFTVMMEGLVEANLVNEAFGMFILMHRNGLTDSVSISSVLSVCSKFVVENDYVGRNLHNLHGKQIHGLALKLGFERDLHVNNSLLDMYAKHSNMESAEMLFNTMFEVNVVSWNVMIAGYGQQYNMGTVLEYIELMQMRGFKPDEVTNVNMVAACVKSGDIDTGRRIFDCISSPSLTCWNAMLSGYSQNEYHHDAVVLFKEMQFRNMRPDRTTFAIILISCAEMGLLEGGKQIHAILLKTEHYADPYVANGLICIYSKCGKLDVAKRIFGEVPQSDIVCWNSMLAGLSLHSLETEAFIFFKQMLGKGMPPTEFSYAIIIKCCSSLTSLSQGKQVQGLILKNGYGSDVYIGTSLIDLYCRCGEVDGAKLFFDMMPCKNTVTWNEMIHGYAHNGHGYEAVTLFENMVQAGIRPDSVTFVSVLTACSHSGLVDTGVKIFNIMHQEYRIKPLKDHYTCIIDSLGRAGRFSEIEVLIGNMDCKDDPILWEVLLGSCRVHSNVKLARRAAEELFRLNPNNSAPYALLVNMYSSLDRWDDVKYVGAIMNKQQITKEPGYSLV</sequence>
<dbReference type="OrthoDB" id="185373at2759"/>
<dbReference type="NCBIfam" id="TIGR00756">
    <property type="entry name" value="PPR"/>
    <property type="match status" value="5"/>
</dbReference>
<feature type="repeat" description="PPR" evidence="2">
    <location>
        <begin position="379"/>
        <end position="413"/>
    </location>
</feature>
<keyword evidence="1" id="KW-0677">Repeat</keyword>
<evidence type="ECO:0000256" key="2">
    <source>
        <dbReference type="PROSITE-ProRule" id="PRU00708"/>
    </source>
</evidence>
<dbReference type="PANTHER" id="PTHR47926:SF343">
    <property type="entry name" value="PENTACOTRIPEPTIDE-REPEAT REGION OF PRORP DOMAIN-CONTAINING PROTEIN"/>
    <property type="match status" value="1"/>
</dbReference>
<dbReference type="FunFam" id="1.25.40.10:FF:000090">
    <property type="entry name" value="Pentatricopeptide repeat-containing protein, chloroplastic"/>
    <property type="match status" value="1"/>
</dbReference>
<protein>
    <submittedName>
        <fullName evidence="3">Pentatricopeptide repeat-containing protein</fullName>
    </submittedName>
</protein>
<feature type="repeat" description="PPR" evidence="2">
    <location>
        <begin position="313"/>
        <end position="347"/>
    </location>
</feature>
<feature type="repeat" description="PPR" evidence="2">
    <location>
        <begin position="203"/>
        <end position="237"/>
    </location>
</feature>
<organism evidence="3 4">
    <name type="scientific">Dorcoceras hygrometricum</name>
    <dbReference type="NCBI Taxonomy" id="472368"/>
    <lineage>
        <taxon>Eukaryota</taxon>
        <taxon>Viridiplantae</taxon>
        <taxon>Streptophyta</taxon>
        <taxon>Embryophyta</taxon>
        <taxon>Tracheophyta</taxon>
        <taxon>Spermatophyta</taxon>
        <taxon>Magnoliopsida</taxon>
        <taxon>eudicotyledons</taxon>
        <taxon>Gunneridae</taxon>
        <taxon>Pentapetalae</taxon>
        <taxon>asterids</taxon>
        <taxon>lamiids</taxon>
        <taxon>Lamiales</taxon>
        <taxon>Gesneriaceae</taxon>
        <taxon>Didymocarpoideae</taxon>
        <taxon>Trichosporeae</taxon>
        <taxon>Loxocarpinae</taxon>
        <taxon>Dorcoceras</taxon>
    </lineage>
</organism>
<dbReference type="InterPro" id="IPR046848">
    <property type="entry name" value="E_motif"/>
</dbReference>